<gene>
    <name evidence="3" type="ORF">GCM10022410_22500</name>
</gene>
<dbReference type="SUPFAM" id="SSF52266">
    <property type="entry name" value="SGNH hydrolase"/>
    <property type="match status" value="1"/>
</dbReference>
<feature type="transmembrane region" description="Helical" evidence="1">
    <location>
        <begin position="9"/>
        <end position="27"/>
    </location>
</feature>
<accession>A0ABP7VZ86</accession>
<dbReference type="Gene3D" id="3.40.50.1110">
    <property type="entry name" value="SGNH hydrolase"/>
    <property type="match status" value="1"/>
</dbReference>
<keyword evidence="1" id="KW-0472">Membrane</keyword>
<proteinExistence type="predicted"/>
<protein>
    <recommendedName>
        <fullName evidence="2">SGNH hydrolase-type esterase domain-containing protein</fullName>
    </recommendedName>
</protein>
<dbReference type="InterPro" id="IPR013830">
    <property type="entry name" value="SGNH_hydro"/>
</dbReference>
<evidence type="ECO:0000259" key="2">
    <source>
        <dbReference type="Pfam" id="PF13472"/>
    </source>
</evidence>
<comment type="caution">
    <text evidence="3">The sequence shown here is derived from an EMBL/GenBank/DDBJ whole genome shotgun (WGS) entry which is preliminary data.</text>
</comment>
<evidence type="ECO:0000256" key="1">
    <source>
        <dbReference type="SAM" id="Phobius"/>
    </source>
</evidence>
<keyword evidence="1" id="KW-1133">Transmembrane helix</keyword>
<dbReference type="PANTHER" id="PTHR30383">
    <property type="entry name" value="THIOESTERASE 1/PROTEASE 1/LYSOPHOSPHOLIPASE L1"/>
    <property type="match status" value="1"/>
</dbReference>
<feature type="domain" description="SGNH hydrolase-type esterase" evidence="2">
    <location>
        <begin position="90"/>
        <end position="280"/>
    </location>
</feature>
<keyword evidence="1" id="KW-0812">Transmembrane</keyword>
<dbReference type="Proteomes" id="UP001501734">
    <property type="component" value="Unassembled WGS sequence"/>
</dbReference>
<reference evidence="4" key="1">
    <citation type="journal article" date="2019" name="Int. J. Syst. Evol. Microbiol.">
        <title>The Global Catalogue of Microorganisms (GCM) 10K type strain sequencing project: providing services to taxonomists for standard genome sequencing and annotation.</title>
        <authorList>
            <consortium name="The Broad Institute Genomics Platform"/>
            <consortium name="The Broad Institute Genome Sequencing Center for Infectious Disease"/>
            <person name="Wu L."/>
            <person name="Ma J."/>
        </authorList>
    </citation>
    <scope>NUCLEOTIDE SEQUENCE [LARGE SCALE GENOMIC DNA]</scope>
    <source>
        <strain evidence="4">JCM 17250</strain>
    </source>
</reference>
<keyword evidence="4" id="KW-1185">Reference proteome</keyword>
<dbReference type="Pfam" id="PF13472">
    <property type="entry name" value="Lipase_GDSL_2"/>
    <property type="match status" value="1"/>
</dbReference>
<evidence type="ECO:0000313" key="4">
    <source>
        <dbReference type="Proteomes" id="UP001501734"/>
    </source>
</evidence>
<organism evidence="3 4">
    <name type="scientific">Amphibacillus indicireducens</name>
    <dbReference type="NCBI Taxonomy" id="1076330"/>
    <lineage>
        <taxon>Bacteria</taxon>
        <taxon>Bacillati</taxon>
        <taxon>Bacillota</taxon>
        <taxon>Bacilli</taxon>
        <taxon>Bacillales</taxon>
        <taxon>Bacillaceae</taxon>
        <taxon>Amphibacillus</taxon>
    </lineage>
</organism>
<name>A0ABP7VZ86_9BACI</name>
<dbReference type="RefSeq" id="WP_344913231.1">
    <property type="nucleotide sequence ID" value="NZ_BAABDL010000123.1"/>
</dbReference>
<sequence length="313" mass="35822">MTRRRRKQLFWTGLSILILAGFLYLLLRPNPIYQTTITEPDQEPIDEVISQVESMDEEVQTATNDLSQSLKDAVEQTINVFTQNDYYVTAIGDSLTQGVGDETNRDGYLSTVKRRLTAMDYRVRIENFGHRGFQTGQVIDRIQEESAVQRSIRRADIVLLTVGANDILQIVRDNILNLDEGAFDAEIDAYEMRLGELIDLILSYNEDVEIFLIGFYNPFEGYFDEIEALEEILVDWNNVGQSVFESYQTGHFIPIHDLFQIDQVNLLANDNFHPNETGYSLIGARVLEAVSPIFEQLALEDDMQMIDENTSIE</sequence>
<dbReference type="InterPro" id="IPR036514">
    <property type="entry name" value="SGNH_hydro_sf"/>
</dbReference>
<dbReference type="PANTHER" id="PTHR30383:SF27">
    <property type="entry name" value="SPORE GERMINATION LIPASE LIPC"/>
    <property type="match status" value="1"/>
</dbReference>
<dbReference type="EMBL" id="BAABDL010000123">
    <property type="protein sequence ID" value="GAA4077300.1"/>
    <property type="molecule type" value="Genomic_DNA"/>
</dbReference>
<dbReference type="InterPro" id="IPR051532">
    <property type="entry name" value="Ester_Hydrolysis_Enzymes"/>
</dbReference>
<evidence type="ECO:0000313" key="3">
    <source>
        <dbReference type="EMBL" id="GAA4077300.1"/>
    </source>
</evidence>